<dbReference type="Proteomes" id="UP001367508">
    <property type="component" value="Unassembled WGS sequence"/>
</dbReference>
<comment type="caution">
    <text evidence="1">The sequence shown here is derived from an EMBL/GenBank/DDBJ whole genome shotgun (WGS) entry which is preliminary data.</text>
</comment>
<dbReference type="EMBL" id="JAYMYQ010000006">
    <property type="protein sequence ID" value="KAK7322645.1"/>
    <property type="molecule type" value="Genomic_DNA"/>
</dbReference>
<proteinExistence type="predicted"/>
<name>A0AAN9KRN7_CANGL</name>
<keyword evidence="2" id="KW-1185">Reference proteome</keyword>
<reference evidence="1 2" key="1">
    <citation type="submission" date="2024-01" db="EMBL/GenBank/DDBJ databases">
        <title>The genomes of 5 underutilized Papilionoideae crops provide insights into root nodulation and disease resistanc.</title>
        <authorList>
            <person name="Jiang F."/>
        </authorList>
    </citation>
    <scope>NUCLEOTIDE SEQUENCE [LARGE SCALE GENOMIC DNA]</scope>
    <source>
        <strain evidence="1">LVBAO_FW01</strain>
        <tissue evidence="1">Leaves</tissue>
    </source>
</reference>
<gene>
    <name evidence="1" type="ORF">VNO77_26034</name>
</gene>
<accession>A0AAN9KRN7</accession>
<evidence type="ECO:0000313" key="1">
    <source>
        <dbReference type="EMBL" id="KAK7322645.1"/>
    </source>
</evidence>
<dbReference type="AlphaFoldDB" id="A0AAN9KRN7"/>
<protein>
    <submittedName>
        <fullName evidence="1">Uncharacterized protein</fullName>
    </submittedName>
</protein>
<organism evidence="1 2">
    <name type="scientific">Canavalia gladiata</name>
    <name type="common">Sword bean</name>
    <name type="synonym">Dolichos gladiatus</name>
    <dbReference type="NCBI Taxonomy" id="3824"/>
    <lineage>
        <taxon>Eukaryota</taxon>
        <taxon>Viridiplantae</taxon>
        <taxon>Streptophyta</taxon>
        <taxon>Embryophyta</taxon>
        <taxon>Tracheophyta</taxon>
        <taxon>Spermatophyta</taxon>
        <taxon>Magnoliopsida</taxon>
        <taxon>eudicotyledons</taxon>
        <taxon>Gunneridae</taxon>
        <taxon>Pentapetalae</taxon>
        <taxon>rosids</taxon>
        <taxon>fabids</taxon>
        <taxon>Fabales</taxon>
        <taxon>Fabaceae</taxon>
        <taxon>Papilionoideae</taxon>
        <taxon>50 kb inversion clade</taxon>
        <taxon>NPAAA clade</taxon>
        <taxon>indigoferoid/millettioid clade</taxon>
        <taxon>Phaseoleae</taxon>
        <taxon>Canavalia</taxon>
    </lineage>
</organism>
<evidence type="ECO:0000313" key="2">
    <source>
        <dbReference type="Proteomes" id="UP001367508"/>
    </source>
</evidence>
<sequence>MAQFRAAQGMKEHSWQVPHDRPFTLDCPMFFPGVGLQTLAKRRKNRIQKKKRKKVANKIKKKEKENISEKIGDGRLVVLEHREEISPNDQVSFLTCGYFMQVLDYLHCCIVLGNLVRNSEYVDESGEIVLTTLGSRITFMCLPMTHVDVEIVLESVSIERSLRKSFGIVRVLV</sequence>